<gene>
    <name evidence="2" type="ORF">IQ266_20720</name>
</gene>
<name>A0A928VP85_9CYAN</name>
<dbReference type="RefSeq" id="WP_264326988.1">
    <property type="nucleotide sequence ID" value="NZ_JADEXQ010000091.1"/>
</dbReference>
<dbReference type="Proteomes" id="UP000625316">
    <property type="component" value="Unassembled WGS sequence"/>
</dbReference>
<keyword evidence="3" id="KW-1185">Reference proteome</keyword>
<dbReference type="AlphaFoldDB" id="A0A928VP85"/>
<evidence type="ECO:0000313" key="3">
    <source>
        <dbReference type="Proteomes" id="UP000625316"/>
    </source>
</evidence>
<comment type="caution">
    <text evidence="2">The sequence shown here is derived from an EMBL/GenBank/DDBJ whole genome shotgun (WGS) entry which is preliminary data.</text>
</comment>
<dbReference type="InterPro" id="IPR043129">
    <property type="entry name" value="ATPase_NBD"/>
</dbReference>
<dbReference type="SUPFAM" id="SSF53067">
    <property type="entry name" value="Actin-like ATPase domain"/>
    <property type="match status" value="1"/>
</dbReference>
<dbReference type="PANTHER" id="PTHR18964:SF149">
    <property type="entry name" value="BIFUNCTIONAL UDP-N-ACETYLGLUCOSAMINE 2-EPIMERASE_N-ACETYLMANNOSAMINE KINASE"/>
    <property type="match status" value="1"/>
</dbReference>
<reference evidence="2" key="1">
    <citation type="submission" date="2020-10" db="EMBL/GenBank/DDBJ databases">
        <authorList>
            <person name="Castelo-Branco R."/>
            <person name="Eusebio N."/>
            <person name="Adriana R."/>
            <person name="Vieira A."/>
            <person name="Brugerolle De Fraissinette N."/>
            <person name="Rezende De Castro R."/>
            <person name="Schneider M.P."/>
            <person name="Vasconcelos V."/>
            <person name="Leao P.N."/>
        </authorList>
    </citation>
    <scope>NUCLEOTIDE SEQUENCE</scope>
    <source>
        <strain evidence="2">LEGE 11480</strain>
    </source>
</reference>
<proteinExistence type="inferred from homology"/>
<dbReference type="Pfam" id="PF00480">
    <property type="entry name" value="ROK"/>
    <property type="match status" value="1"/>
</dbReference>
<dbReference type="EMBL" id="JADEXQ010000091">
    <property type="protein sequence ID" value="MBE9032166.1"/>
    <property type="molecule type" value="Genomic_DNA"/>
</dbReference>
<evidence type="ECO:0000256" key="1">
    <source>
        <dbReference type="ARBA" id="ARBA00006479"/>
    </source>
</evidence>
<dbReference type="InterPro" id="IPR000600">
    <property type="entry name" value="ROK"/>
</dbReference>
<dbReference type="Gene3D" id="3.30.420.40">
    <property type="match status" value="2"/>
</dbReference>
<accession>A0A928VP85</accession>
<evidence type="ECO:0000313" key="2">
    <source>
        <dbReference type="EMBL" id="MBE9032166.1"/>
    </source>
</evidence>
<sequence>MTQVLGLDIGGTALKLGRFDLAGNCLQTLTIDTPQPSYPEPVFAALRQAIPQLDPEQAAAAIGVGMPGPADTTGRIARIAINMEGWADVPLADWLETAFGLPTIIENDANCAGLGEHWLGAGRQFPNMILLTLGTGVGGAIFINDALYRGRSGAAGELGLITLRPEGTACRSGNRGSLEQHLSIGSIQKRTGKSPKALAALAHAGDSDALEFWHTYGEDLGTGLSSLIYVLTPDAIVIGGGISEGSEFFFPSTLATIQTRVMPTSCDHVKLLKAQLGNQAGMVGASKLAGQLLARSAAKQA</sequence>
<dbReference type="PANTHER" id="PTHR18964">
    <property type="entry name" value="ROK (REPRESSOR, ORF, KINASE) FAMILY"/>
    <property type="match status" value="1"/>
</dbReference>
<organism evidence="2 3">
    <name type="scientific">Romeriopsis navalis LEGE 11480</name>
    <dbReference type="NCBI Taxonomy" id="2777977"/>
    <lineage>
        <taxon>Bacteria</taxon>
        <taxon>Bacillati</taxon>
        <taxon>Cyanobacteriota</taxon>
        <taxon>Cyanophyceae</taxon>
        <taxon>Leptolyngbyales</taxon>
        <taxon>Leptolyngbyaceae</taxon>
        <taxon>Romeriopsis</taxon>
        <taxon>Romeriopsis navalis</taxon>
    </lineage>
</organism>
<protein>
    <submittedName>
        <fullName evidence="2">ROK family protein</fullName>
    </submittedName>
</protein>
<comment type="similarity">
    <text evidence="1">Belongs to the ROK (NagC/XylR) family.</text>
</comment>